<reference evidence="1" key="2">
    <citation type="journal article" date="2015" name="Data Brief">
        <title>Shoot transcriptome of the giant reed, Arundo donax.</title>
        <authorList>
            <person name="Barrero R.A."/>
            <person name="Guerrero F.D."/>
            <person name="Moolhuijzen P."/>
            <person name="Goolsby J.A."/>
            <person name="Tidwell J."/>
            <person name="Bellgard S.E."/>
            <person name="Bellgard M.I."/>
        </authorList>
    </citation>
    <scope>NUCLEOTIDE SEQUENCE</scope>
    <source>
        <tissue evidence="1">Shoot tissue taken approximately 20 cm above the soil surface</tissue>
    </source>
</reference>
<protein>
    <submittedName>
        <fullName evidence="1">Uncharacterized protein</fullName>
    </submittedName>
</protein>
<organism evidence="1">
    <name type="scientific">Arundo donax</name>
    <name type="common">Giant reed</name>
    <name type="synonym">Donax arundinaceus</name>
    <dbReference type="NCBI Taxonomy" id="35708"/>
    <lineage>
        <taxon>Eukaryota</taxon>
        <taxon>Viridiplantae</taxon>
        <taxon>Streptophyta</taxon>
        <taxon>Embryophyta</taxon>
        <taxon>Tracheophyta</taxon>
        <taxon>Spermatophyta</taxon>
        <taxon>Magnoliopsida</taxon>
        <taxon>Liliopsida</taxon>
        <taxon>Poales</taxon>
        <taxon>Poaceae</taxon>
        <taxon>PACMAD clade</taxon>
        <taxon>Arundinoideae</taxon>
        <taxon>Arundineae</taxon>
        <taxon>Arundo</taxon>
    </lineage>
</organism>
<dbReference type="EMBL" id="GBRH01217297">
    <property type="protein sequence ID" value="JAD80598.1"/>
    <property type="molecule type" value="Transcribed_RNA"/>
</dbReference>
<proteinExistence type="predicted"/>
<evidence type="ECO:0000313" key="1">
    <source>
        <dbReference type="EMBL" id="JAD80598.1"/>
    </source>
</evidence>
<sequence length="52" mass="6416">MELPIPLVWRDKVVHPIWWRKYCTGKQLRRKEPPMLLMWLERAICPLSCRLK</sequence>
<accession>A0A0A9D1Q9</accession>
<reference evidence="1" key="1">
    <citation type="submission" date="2014-09" db="EMBL/GenBank/DDBJ databases">
        <authorList>
            <person name="Magalhaes I.L.F."/>
            <person name="Oliveira U."/>
            <person name="Santos F.R."/>
            <person name="Vidigal T.H.D.A."/>
            <person name="Brescovit A.D."/>
            <person name="Santos A.J."/>
        </authorList>
    </citation>
    <scope>NUCLEOTIDE SEQUENCE</scope>
    <source>
        <tissue evidence="1">Shoot tissue taken approximately 20 cm above the soil surface</tissue>
    </source>
</reference>
<name>A0A0A9D1Q9_ARUDO</name>
<dbReference type="AlphaFoldDB" id="A0A0A9D1Q9"/>